<feature type="signal peptide" evidence="1">
    <location>
        <begin position="1"/>
        <end position="31"/>
    </location>
</feature>
<evidence type="ECO:0000256" key="1">
    <source>
        <dbReference type="SAM" id="SignalP"/>
    </source>
</evidence>
<keyword evidence="1" id="KW-0732">Signal</keyword>
<dbReference type="EMBL" id="BMXK01000009">
    <property type="protein sequence ID" value="GHD09082.1"/>
    <property type="molecule type" value="Genomic_DNA"/>
</dbReference>
<dbReference type="RefSeq" id="WP_189350394.1">
    <property type="nucleotide sequence ID" value="NZ_BMXK01000009.1"/>
</dbReference>
<name>A0ABQ3GKI1_9MICC</name>
<evidence type="ECO:0000313" key="2">
    <source>
        <dbReference type="EMBL" id="GHD09082.1"/>
    </source>
</evidence>
<gene>
    <name evidence="2" type="ORF">GCM10008096_21380</name>
</gene>
<dbReference type="Proteomes" id="UP000642819">
    <property type="component" value="Unassembled WGS sequence"/>
</dbReference>
<comment type="caution">
    <text evidence="2">The sequence shown here is derived from an EMBL/GenBank/DDBJ whole genome shotgun (WGS) entry which is preliminary data.</text>
</comment>
<evidence type="ECO:0000313" key="3">
    <source>
        <dbReference type="Proteomes" id="UP000642819"/>
    </source>
</evidence>
<keyword evidence="3" id="KW-1185">Reference proteome</keyword>
<proteinExistence type="predicted"/>
<organism evidence="2 3">
    <name type="scientific">Zhihengliuella salsuginis</name>
    <dbReference type="NCBI Taxonomy" id="578222"/>
    <lineage>
        <taxon>Bacteria</taxon>
        <taxon>Bacillati</taxon>
        <taxon>Actinomycetota</taxon>
        <taxon>Actinomycetes</taxon>
        <taxon>Micrococcales</taxon>
        <taxon>Micrococcaceae</taxon>
        <taxon>Zhihengliuella</taxon>
    </lineage>
</organism>
<reference evidence="3" key="1">
    <citation type="journal article" date="2019" name="Int. J. Syst. Evol. Microbiol.">
        <title>The Global Catalogue of Microorganisms (GCM) 10K type strain sequencing project: providing services to taxonomists for standard genome sequencing and annotation.</title>
        <authorList>
            <consortium name="The Broad Institute Genomics Platform"/>
            <consortium name="The Broad Institute Genome Sequencing Center for Infectious Disease"/>
            <person name="Wu L."/>
            <person name="Ma J."/>
        </authorList>
    </citation>
    <scope>NUCLEOTIDE SEQUENCE [LARGE SCALE GENOMIC DNA]</scope>
    <source>
        <strain evidence="3">KCTC 19466</strain>
    </source>
</reference>
<accession>A0ABQ3GKI1</accession>
<feature type="chain" id="PRO_5045866264" evidence="1">
    <location>
        <begin position="32"/>
        <end position="136"/>
    </location>
</feature>
<sequence length="136" mass="14718">MFEVFRGKKPFALIAALFLAITLVGPPAATASAGQLATAPTVQAEATLAPEAQSMAVWVPWDGAKISTAAKCENRRQWLIANDPDITASNSDCWDYVTSTCPPRRYWLVVVRAAYFASPAKEELLRSQDEPSALSC</sequence>
<protein>
    <submittedName>
        <fullName evidence="2">Uncharacterized protein</fullName>
    </submittedName>
</protein>